<dbReference type="Proteomes" id="UP000024635">
    <property type="component" value="Unassembled WGS sequence"/>
</dbReference>
<keyword evidence="1" id="KW-0472">Membrane</keyword>
<keyword evidence="1" id="KW-1133">Transmembrane helix</keyword>
<accession>A0A016VE44</accession>
<feature type="transmembrane region" description="Helical" evidence="1">
    <location>
        <begin position="98"/>
        <end position="122"/>
    </location>
</feature>
<feature type="transmembrane region" description="Helical" evidence="1">
    <location>
        <begin position="67"/>
        <end position="92"/>
    </location>
</feature>
<evidence type="ECO:0000313" key="3">
    <source>
        <dbReference type="Proteomes" id="UP000024635"/>
    </source>
</evidence>
<sequence length="138" mass="15393">MLSFHQGNQESVRSNADDQHDDMFLSNFHVRVATLCFLLSSWLIWCAAVTALMLTYDVLSMELCWKWAHCSIPSVLVILHGLILVMGTLGWFCSSPAFSAFLLVPPMSFCGAIIGVVINYWVSKGATSLEYCESHPLM</sequence>
<feature type="transmembrane region" description="Helical" evidence="1">
    <location>
        <begin position="32"/>
        <end position="55"/>
    </location>
</feature>
<keyword evidence="3" id="KW-1185">Reference proteome</keyword>
<organism evidence="2 3">
    <name type="scientific">Ancylostoma ceylanicum</name>
    <dbReference type="NCBI Taxonomy" id="53326"/>
    <lineage>
        <taxon>Eukaryota</taxon>
        <taxon>Metazoa</taxon>
        <taxon>Ecdysozoa</taxon>
        <taxon>Nematoda</taxon>
        <taxon>Chromadorea</taxon>
        <taxon>Rhabditida</taxon>
        <taxon>Rhabditina</taxon>
        <taxon>Rhabditomorpha</taxon>
        <taxon>Strongyloidea</taxon>
        <taxon>Ancylostomatidae</taxon>
        <taxon>Ancylostomatinae</taxon>
        <taxon>Ancylostoma</taxon>
    </lineage>
</organism>
<evidence type="ECO:0000256" key="1">
    <source>
        <dbReference type="SAM" id="Phobius"/>
    </source>
</evidence>
<reference evidence="3" key="1">
    <citation type="journal article" date="2015" name="Nat. Genet.">
        <title>The genome and transcriptome of the zoonotic hookworm Ancylostoma ceylanicum identify infection-specific gene families.</title>
        <authorList>
            <person name="Schwarz E.M."/>
            <person name="Hu Y."/>
            <person name="Antoshechkin I."/>
            <person name="Miller M.M."/>
            <person name="Sternberg P.W."/>
            <person name="Aroian R.V."/>
        </authorList>
    </citation>
    <scope>NUCLEOTIDE SEQUENCE</scope>
    <source>
        <strain evidence="3">HY135</strain>
    </source>
</reference>
<name>A0A016VE44_9BILA</name>
<gene>
    <name evidence="2" type="primary">Acey_s0012.g1638</name>
    <name evidence="2" type="ORF">Y032_0012g1638</name>
</gene>
<evidence type="ECO:0000313" key="2">
    <source>
        <dbReference type="EMBL" id="EYC25008.1"/>
    </source>
</evidence>
<comment type="caution">
    <text evidence="2">The sequence shown here is derived from an EMBL/GenBank/DDBJ whole genome shotgun (WGS) entry which is preliminary data.</text>
</comment>
<dbReference type="EMBL" id="JARK01001348">
    <property type="protein sequence ID" value="EYC25008.1"/>
    <property type="molecule type" value="Genomic_DNA"/>
</dbReference>
<protein>
    <submittedName>
        <fullName evidence="2">Uncharacterized protein</fullName>
    </submittedName>
</protein>
<proteinExistence type="predicted"/>
<dbReference type="AlphaFoldDB" id="A0A016VE44"/>
<keyword evidence="1" id="KW-0812">Transmembrane</keyword>